<dbReference type="AlphaFoldDB" id="A0A8E0KIQ2"/>
<gene>
    <name evidence="2" type="ORF">MBEBAB_1191</name>
</gene>
<name>A0A8E0KIQ2_9CAUL</name>
<dbReference type="EMBL" id="BATC01000015">
    <property type="protein sequence ID" value="GAD58941.1"/>
    <property type="molecule type" value="Genomic_DNA"/>
</dbReference>
<feature type="region of interest" description="Disordered" evidence="1">
    <location>
        <begin position="212"/>
        <end position="244"/>
    </location>
</feature>
<evidence type="ECO:0000256" key="1">
    <source>
        <dbReference type="SAM" id="MobiDB-lite"/>
    </source>
</evidence>
<proteinExistence type="predicted"/>
<keyword evidence="3" id="KW-1185">Reference proteome</keyword>
<feature type="region of interest" description="Disordered" evidence="1">
    <location>
        <begin position="60"/>
        <end position="97"/>
    </location>
</feature>
<organism evidence="2 3">
    <name type="scientific">Brevundimonas abyssalis TAR-001</name>
    <dbReference type="NCBI Taxonomy" id="1391729"/>
    <lineage>
        <taxon>Bacteria</taxon>
        <taxon>Pseudomonadati</taxon>
        <taxon>Pseudomonadota</taxon>
        <taxon>Alphaproteobacteria</taxon>
        <taxon>Caulobacterales</taxon>
        <taxon>Caulobacteraceae</taxon>
        <taxon>Brevundimonas</taxon>
    </lineage>
</organism>
<feature type="region of interest" description="Disordered" evidence="1">
    <location>
        <begin position="144"/>
        <end position="185"/>
    </location>
</feature>
<dbReference type="OrthoDB" id="7203998at2"/>
<dbReference type="RefSeq" id="WP_021697037.1">
    <property type="nucleotide sequence ID" value="NZ_BATC01000015.1"/>
</dbReference>
<reference evidence="3" key="1">
    <citation type="journal article" date="2013" name="Genome Announc.">
        <title>Draft Genome Sequence of the Dimorphic Prosthecate Bacterium Brevundimonas abyssalis TAR-001T.</title>
        <authorList>
            <person name="Tsubouchi T."/>
            <person name="Nishi S."/>
            <person name="Usui K."/>
            <person name="Shimane Y."/>
            <person name="Takaki Y."/>
            <person name="Maruyama T."/>
            <person name="Hatada Y."/>
        </authorList>
    </citation>
    <scope>NUCLEOTIDE SEQUENCE [LARGE SCALE GENOMIC DNA]</scope>
    <source>
        <strain evidence="3">TAR-001</strain>
    </source>
</reference>
<protein>
    <submittedName>
        <fullName evidence="2">Uncharacterized protein</fullName>
    </submittedName>
</protein>
<feature type="compositionally biased region" description="Pro residues" evidence="1">
    <location>
        <begin position="223"/>
        <end position="235"/>
    </location>
</feature>
<accession>A0A8E0KIQ2</accession>
<evidence type="ECO:0000313" key="3">
    <source>
        <dbReference type="Proteomes" id="UP000016569"/>
    </source>
</evidence>
<sequence length="292" mass="31152">MSIRYLPDSPPVFDTAKARARWAAAKADYLAGGGAPEVCERHGLSLRTFRWRARKEGWRRADQPAPSLAPDPAPPAQDEPLVIPEAPEAPSGTPLTTSQMVDKCWSHVQAAVAAGQLIQARGWLRLYKELKPLVPFTEIEAREAAESAAGEEDVARPLHCFSDPEPRTPEPEPPSPSAPEPDPTHDLVRLTTHLAAAARQAETAALGGDVAPPLHCFSAPESHQPPPADDPPPDAPAADAVPDPLPARDLARLIAALQAVTARAEQTLDAETARLPLHSFSPPESHHPGQGP</sequence>
<feature type="compositionally biased region" description="Pro residues" evidence="1">
    <location>
        <begin position="171"/>
        <end position="181"/>
    </location>
</feature>
<evidence type="ECO:0000313" key="2">
    <source>
        <dbReference type="EMBL" id="GAD58941.1"/>
    </source>
</evidence>
<feature type="compositionally biased region" description="Pro residues" evidence="1">
    <location>
        <begin position="67"/>
        <end position="77"/>
    </location>
</feature>
<dbReference type="Proteomes" id="UP000016569">
    <property type="component" value="Unassembled WGS sequence"/>
</dbReference>
<comment type="caution">
    <text evidence="2">The sequence shown here is derived from an EMBL/GenBank/DDBJ whole genome shotgun (WGS) entry which is preliminary data.</text>
</comment>
<feature type="region of interest" description="Disordered" evidence="1">
    <location>
        <begin position="270"/>
        <end position="292"/>
    </location>
</feature>